<dbReference type="Pfam" id="PF01041">
    <property type="entry name" value="DegT_DnrJ_EryC1"/>
    <property type="match status" value="1"/>
</dbReference>
<dbReference type="Proteomes" id="UP000177126">
    <property type="component" value="Unassembled WGS sequence"/>
</dbReference>
<dbReference type="InterPro" id="IPR015424">
    <property type="entry name" value="PyrdxlP-dep_Trfase"/>
</dbReference>
<dbReference type="SUPFAM" id="SSF53383">
    <property type="entry name" value="PLP-dependent transferases"/>
    <property type="match status" value="1"/>
</dbReference>
<keyword evidence="2 3" id="KW-0663">Pyridoxal phosphate</keyword>
<evidence type="ECO:0000256" key="3">
    <source>
        <dbReference type="RuleBase" id="RU004508"/>
    </source>
</evidence>
<protein>
    <recommendedName>
        <fullName evidence="6">Aminotransferase</fullName>
    </recommendedName>
</protein>
<dbReference type="GO" id="GO:0030170">
    <property type="term" value="F:pyridoxal phosphate binding"/>
    <property type="evidence" value="ECO:0007669"/>
    <property type="project" value="TreeGrafter"/>
</dbReference>
<dbReference type="CDD" id="cd00616">
    <property type="entry name" value="AHBA_syn"/>
    <property type="match status" value="1"/>
</dbReference>
<comment type="caution">
    <text evidence="4">The sequence shown here is derived from an EMBL/GenBank/DDBJ whole genome shotgun (WGS) entry which is preliminary data.</text>
</comment>
<reference evidence="4 5" key="1">
    <citation type="journal article" date="2016" name="Nat. Commun.">
        <title>Thousands of microbial genomes shed light on interconnected biogeochemical processes in an aquifer system.</title>
        <authorList>
            <person name="Anantharaman K."/>
            <person name="Brown C.T."/>
            <person name="Hug L.A."/>
            <person name="Sharon I."/>
            <person name="Castelle C.J."/>
            <person name="Probst A.J."/>
            <person name="Thomas B.C."/>
            <person name="Singh A."/>
            <person name="Wilkins M.J."/>
            <person name="Karaoz U."/>
            <person name="Brodie E.L."/>
            <person name="Williams K.H."/>
            <person name="Hubbard S.S."/>
            <person name="Banfield J.F."/>
        </authorList>
    </citation>
    <scope>NUCLEOTIDE SEQUENCE [LARGE SCALE GENOMIC DNA]</scope>
</reference>
<dbReference type="InterPro" id="IPR015422">
    <property type="entry name" value="PyrdxlP-dep_Trfase_small"/>
</dbReference>
<comment type="similarity">
    <text evidence="3">Belongs to the DegT/DnrJ/EryC1 family.</text>
</comment>
<dbReference type="Gene3D" id="3.40.640.10">
    <property type="entry name" value="Type I PLP-dependent aspartate aminotransferase-like (Major domain)"/>
    <property type="match status" value="1"/>
</dbReference>
<gene>
    <name evidence="4" type="ORF">A3B04_00700</name>
</gene>
<evidence type="ECO:0000313" key="5">
    <source>
        <dbReference type="Proteomes" id="UP000177126"/>
    </source>
</evidence>
<dbReference type="AlphaFoldDB" id="A0A1G2FPW5"/>
<dbReference type="GO" id="GO:0008483">
    <property type="term" value="F:transaminase activity"/>
    <property type="evidence" value="ECO:0007669"/>
    <property type="project" value="TreeGrafter"/>
</dbReference>
<evidence type="ECO:0000313" key="4">
    <source>
        <dbReference type="EMBL" id="OGZ39571.1"/>
    </source>
</evidence>
<dbReference type="PANTHER" id="PTHR30244">
    <property type="entry name" value="TRANSAMINASE"/>
    <property type="match status" value="1"/>
</dbReference>
<organism evidence="4 5">
    <name type="scientific">Candidatus Portnoybacteria bacterium RIFCSPLOWO2_02_FULL_39_11</name>
    <dbReference type="NCBI Taxonomy" id="1802001"/>
    <lineage>
        <taxon>Bacteria</taxon>
        <taxon>Candidatus Portnoyibacteriota</taxon>
    </lineage>
</organism>
<evidence type="ECO:0008006" key="6">
    <source>
        <dbReference type="Google" id="ProtNLM"/>
    </source>
</evidence>
<sequence>MNKNKKIPWWLPQVGSQEERQFIKRALDNNYVNEGELATRFEQKIAGLVGAKYGVAATSCTAAIFLALKALGIGKDDEVIVPDMTFIATANAVDLTGAKPVLVDVNPDNLNIGVDAIIRAITPKTKAIVPVHVTGRAADMESILKIANQHKLFVVEDAAEALMSKHQGKYLGTFGQAGCFSFSANKTVTTGQGGMIVTDDPALHNKLRMLKDQGRPARGTGGDDLHNVIGYNFKFTDLQAALGLGQFHFLPARTKRMKRNYELYVKHLQGVGDIKIYKTDIKNGEVPQWTDIATARRDELADYLKANNMNSRKYWLPLHRQLAYKQSDDNFPHSVKMSPRSLWLPSAFTLSDTDIKKVCDCIKSFFRS</sequence>
<feature type="active site" description="Proton acceptor" evidence="1">
    <location>
        <position position="186"/>
    </location>
</feature>
<dbReference type="InterPro" id="IPR015421">
    <property type="entry name" value="PyrdxlP-dep_Trfase_major"/>
</dbReference>
<name>A0A1G2FPW5_9BACT</name>
<dbReference type="Gene3D" id="3.90.1150.10">
    <property type="entry name" value="Aspartate Aminotransferase, domain 1"/>
    <property type="match status" value="1"/>
</dbReference>
<dbReference type="PANTHER" id="PTHR30244:SF34">
    <property type="entry name" value="DTDP-4-AMINO-4,6-DIDEOXYGALACTOSE TRANSAMINASE"/>
    <property type="match status" value="1"/>
</dbReference>
<dbReference type="PIRSF" id="PIRSF000390">
    <property type="entry name" value="PLP_StrS"/>
    <property type="match status" value="1"/>
</dbReference>
<feature type="modified residue" description="N6-(pyridoxal phosphate)lysine" evidence="2">
    <location>
        <position position="186"/>
    </location>
</feature>
<evidence type="ECO:0000256" key="1">
    <source>
        <dbReference type="PIRSR" id="PIRSR000390-1"/>
    </source>
</evidence>
<evidence type="ECO:0000256" key="2">
    <source>
        <dbReference type="PIRSR" id="PIRSR000390-2"/>
    </source>
</evidence>
<proteinExistence type="inferred from homology"/>
<dbReference type="InterPro" id="IPR000653">
    <property type="entry name" value="DegT/StrS_aminotransferase"/>
</dbReference>
<accession>A0A1G2FPW5</accession>
<dbReference type="GO" id="GO:0000271">
    <property type="term" value="P:polysaccharide biosynthetic process"/>
    <property type="evidence" value="ECO:0007669"/>
    <property type="project" value="TreeGrafter"/>
</dbReference>
<dbReference type="EMBL" id="MHNF01000052">
    <property type="protein sequence ID" value="OGZ39571.1"/>
    <property type="molecule type" value="Genomic_DNA"/>
</dbReference>